<accession>A0A7W9HA85</accession>
<dbReference type="GO" id="GO:0016297">
    <property type="term" value="F:fatty acyl-[ACP] hydrolase activity"/>
    <property type="evidence" value="ECO:0007669"/>
    <property type="project" value="UniProtKB-EC"/>
</dbReference>
<evidence type="ECO:0000313" key="4">
    <source>
        <dbReference type="EMBL" id="MBB5798544.1"/>
    </source>
</evidence>
<dbReference type="InterPro" id="IPR001031">
    <property type="entry name" value="Thioesterase"/>
</dbReference>
<protein>
    <submittedName>
        <fullName evidence="4">Medium-chain acyl-[acyl-carrier-protein] hydrolase</fullName>
        <ecNumber evidence="4">3.1.2.21</ecNumber>
    </submittedName>
</protein>
<gene>
    <name evidence="4" type="ORF">HDA41_006508</name>
</gene>
<evidence type="ECO:0000256" key="1">
    <source>
        <dbReference type="ARBA" id="ARBA00007169"/>
    </source>
</evidence>
<dbReference type="Proteomes" id="UP000590647">
    <property type="component" value="Unassembled WGS sequence"/>
</dbReference>
<keyword evidence="2 4" id="KW-0378">Hydrolase</keyword>
<evidence type="ECO:0000313" key="5">
    <source>
        <dbReference type="Proteomes" id="UP000590647"/>
    </source>
</evidence>
<name>A0A7W9HA85_9ACTN</name>
<evidence type="ECO:0000256" key="2">
    <source>
        <dbReference type="ARBA" id="ARBA00022801"/>
    </source>
</evidence>
<dbReference type="EC" id="3.1.2.21" evidence="4"/>
<comment type="similarity">
    <text evidence="1">Belongs to the thioesterase family.</text>
</comment>
<dbReference type="AlphaFoldDB" id="A0A7W9HA85"/>
<evidence type="ECO:0000259" key="3">
    <source>
        <dbReference type="SMART" id="SM00824"/>
    </source>
</evidence>
<feature type="domain" description="Thioesterase TesA-like" evidence="3">
    <location>
        <begin position="22"/>
        <end position="209"/>
    </location>
</feature>
<dbReference type="GO" id="GO:0008610">
    <property type="term" value="P:lipid biosynthetic process"/>
    <property type="evidence" value="ECO:0007669"/>
    <property type="project" value="TreeGrafter"/>
</dbReference>
<dbReference type="InterPro" id="IPR029058">
    <property type="entry name" value="AB_hydrolase_fold"/>
</dbReference>
<dbReference type="SUPFAM" id="SSF53474">
    <property type="entry name" value="alpha/beta-Hydrolases"/>
    <property type="match status" value="1"/>
</dbReference>
<dbReference type="PANTHER" id="PTHR11487">
    <property type="entry name" value="THIOESTERASE"/>
    <property type="match status" value="1"/>
</dbReference>
<organism evidence="4 5">
    <name type="scientific">Streptomyces caelestis</name>
    <dbReference type="NCBI Taxonomy" id="36816"/>
    <lineage>
        <taxon>Bacteria</taxon>
        <taxon>Bacillati</taxon>
        <taxon>Actinomycetota</taxon>
        <taxon>Actinomycetes</taxon>
        <taxon>Kitasatosporales</taxon>
        <taxon>Streptomycetaceae</taxon>
        <taxon>Streptomyces</taxon>
    </lineage>
</organism>
<dbReference type="SMART" id="SM00824">
    <property type="entry name" value="PKS_TE"/>
    <property type="match status" value="1"/>
</dbReference>
<dbReference type="RefSeq" id="WP_184990284.1">
    <property type="nucleotide sequence ID" value="NZ_JACHNE010000001.1"/>
</dbReference>
<dbReference type="PANTHER" id="PTHR11487:SF0">
    <property type="entry name" value="S-ACYL FATTY ACID SYNTHASE THIOESTERASE, MEDIUM CHAIN"/>
    <property type="match status" value="1"/>
</dbReference>
<dbReference type="InterPro" id="IPR020802">
    <property type="entry name" value="TesA-like"/>
</dbReference>
<dbReference type="Gene3D" id="3.40.50.1820">
    <property type="entry name" value="alpha/beta hydrolase"/>
    <property type="match status" value="1"/>
</dbReference>
<keyword evidence="5" id="KW-1185">Reference proteome</keyword>
<comment type="caution">
    <text evidence="4">The sequence shown here is derived from an EMBL/GenBank/DDBJ whole genome shotgun (WGS) entry which is preliminary data.</text>
</comment>
<reference evidence="4 5" key="1">
    <citation type="submission" date="2020-08" db="EMBL/GenBank/DDBJ databases">
        <title>Sequencing the genomes of 1000 actinobacteria strains.</title>
        <authorList>
            <person name="Klenk H.-P."/>
        </authorList>
    </citation>
    <scope>NUCLEOTIDE SEQUENCE [LARGE SCALE GENOMIC DNA]</scope>
    <source>
        <strain evidence="4 5">DSM 40084</strain>
    </source>
</reference>
<dbReference type="Pfam" id="PF00975">
    <property type="entry name" value="Thioesterase"/>
    <property type="match status" value="1"/>
</dbReference>
<dbReference type="InterPro" id="IPR012223">
    <property type="entry name" value="TEII"/>
</dbReference>
<proteinExistence type="inferred from homology"/>
<dbReference type="EMBL" id="JACHNE010000001">
    <property type="protein sequence ID" value="MBB5798544.1"/>
    <property type="molecule type" value="Genomic_DNA"/>
</dbReference>
<sequence>MTAASRWFHRPDPRPHARIRLVCLPYAGAGAAVFKGWAERLAADVEPLWVRLPGRENRLRERPLAQWPELVDEFAAALTEEVPSPYVLFGHSMGGMVVYKTVTSTALSRVPERVVISACRAPDVPRAVPALHELPEEEFARGLADLGGVPAEVLAGRGLFRMLEPMLRADLRLAETWPPDPPGPVPVPLTVLWGDADHVAPRAAVEAWRRLALGGYRGREVAGGHFFLTDPAAGVVELLNREIGGCG</sequence>